<dbReference type="Proteomes" id="UP000509345">
    <property type="component" value="Plasmid unnamed1"/>
</dbReference>
<protein>
    <submittedName>
        <fullName evidence="1">Protein kilB</fullName>
    </submittedName>
</protein>
<sequence length="129" mass="13701">MLAHFTQRAQRVAAEVSARRAEVSEAVSALVPTLADHRRAMAVREQLRLDGEDWSAVRTESHTSRSAIGAPLLRGHLLEPALAATAQSAAQAVYVMREATTEAGLQEAREHAIRASDALVDAAGAALVP</sequence>
<evidence type="ECO:0000313" key="2">
    <source>
        <dbReference type="Proteomes" id="UP000509345"/>
    </source>
</evidence>
<geneLocation type="plasmid" evidence="1 2">
    <name>unnamed1</name>
</geneLocation>
<accession>A0A7H8N173</accession>
<evidence type="ECO:0000313" key="1">
    <source>
        <dbReference type="EMBL" id="QKW48111.1"/>
    </source>
</evidence>
<name>A0A7H8N173_STRMI</name>
<reference evidence="1 2" key="1">
    <citation type="submission" date="2020-06" db="EMBL/GenBank/DDBJ databases">
        <title>Genome mining for natural products.</title>
        <authorList>
            <person name="Zhang B."/>
            <person name="Shi J."/>
            <person name="Ge H."/>
        </authorList>
    </citation>
    <scope>NUCLEOTIDE SEQUENCE [LARGE SCALE GENOMIC DNA]</scope>
    <source>
        <strain evidence="1 2">NA06532</strain>
        <plasmid evidence="1 2">unnamed1</plasmid>
    </source>
</reference>
<dbReference type="AlphaFoldDB" id="A0A7H8N173"/>
<proteinExistence type="predicted"/>
<organism evidence="1 2">
    <name type="scientific">Streptomyces microflavus</name>
    <name type="common">Streptomyces lipmanii</name>
    <dbReference type="NCBI Taxonomy" id="1919"/>
    <lineage>
        <taxon>Bacteria</taxon>
        <taxon>Bacillati</taxon>
        <taxon>Actinomycetota</taxon>
        <taxon>Actinomycetes</taxon>
        <taxon>Kitasatosporales</taxon>
        <taxon>Streptomycetaceae</taxon>
        <taxon>Streptomyces</taxon>
    </lineage>
</organism>
<keyword evidence="1" id="KW-0614">Plasmid</keyword>
<gene>
    <name evidence="1" type="ORF">HUT09_36480</name>
</gene>
<dbReference type="EMBL" id="CP054927">
    <property type="protein sequence ID" value="QKW48111.1"/>
    <property type="molecule type" value="Genomic_DNA"/>
</dbReference>